<name>A0ABQ2PLZ0_9NEIS</name>
<dbReference type="RefSeq" id="WP_188693109.1">
    <property type="nucleotide sequence ID" value="NZ_BMLY01000003.1"/>
</dbReference>
<accession>A0ABQ2PLZ0</accession>
<dbReference type="EMBL" id="BMLY01000003">
    <property type="protein sequence ID" value="GGP26341.1"/>
    <property type="molecule type" value="Genomic_DNA"/>
</dbReference>
<evidence type="ECO:0000313" key="2">
    <source>
        <dbReference type="Proteomes" id="UP000621859"/>
    </source>
</evidence>
<dbReference type="Proteomes" id="UP000621859">
    <property type="component" value="Unassembled WGS sequence"/>
</dbReference>
<protein>
    <recommendedName>
        <fullName evidence="3">DUF342 domain-containing protein</fullName>
    </recommendedName>
</protein>
<evidence type="ECO:0008006" key="3">
    <source>
        <dbReference type="Google" id="ProtNLM"/>
    </source>
</evidence>
<keyword evidence="2" id="KW-1185">Reference proteome</keyword>
<sequence length="622" mass="62559">MRQRPSLSARMHTQRGIAAILLVLMVGLSLSAAVLGTMYYVHSEQDSSLTAHSATQAQLKAWTGVEAFRQYLYQAGQTAASALTVNSAISLSGLPGISGLVAGVNSTSTSCVSSAATGSVQGTLVTANFTGSSGGATSTVQAVYCVIAGSSGTGNSITNAINFNHDVTLGGSINFSTSTTTASNAVINVNGSFTATSISLTGVQVINATGNVALGSSAQVGTINSNGSVALSGSASAVSINAIGDVSLTGAAHADTVNTQGSVSMDSNSIGTLHAQKNLTVSSSGTVTSGIIGGTLSKPSWNNGVNVTVQPNYTVAINPVSLTTQQIDANQLQSVANYIFDIDSSGYRKVTVANVNGITAGTYYLGNYDSTHQDYLCTALASGSTPSAPTCSTPAVGSSATICKGYSTSNPCFSYTTSTSMWNINGSSIAQGVAWFRGNLTVGNGVYYNTFIATGNISTSGSDVVYAPAFAGYNGVVNGTTYAPTGICVNNNFATRWPTNLCTPAASPTTFNYSATAVANYAFLAGSATNGVYSGGNVSLGSSTVVYGSILANNQFNSNGSTTIYGYVTASGGTAANSLGASTTINLSTLPPAYQPGAGLGTGSGSSSATSVTSKVLWTRYL</sequence>
<proteinExistence type="predicted"/>
<comment type="caution">
    <text evidence="1">The sequence shown here is derived from an EMBL/GenBank/DDBJ whole genome shotgun (WGS) entry which is preliminary data.</text>
</comment>
<evidence type="ECO:0000313" key="1">
    <source>
        <dbReference type="EMBL" id="GGP26341.1"/>
    </source>
</evidence>
<organism evidence="1 2">
    <name type="scientific">Silvimonas amylolytica</name>
    <dbReference type="NCBI Taxonomy" id="449663"/>
    <lineage>
        <taxon>Bacteria</taxon>
        <taxon>Pseudomonadati</taxon>
        <taxon>Pseudomonadota</taxon>
        <taxon>Betaproteobacteria</taxon>
        <taxon>Neisseriales</taxon>
        <taxon>Chitinibacteraceae</taxon>
        <taxon>Silvimonas</taxon>
    </lineage>
</organism>
<reference evidence="2" key="1">
    <citation type="journal article" date="2019" name="Int. J. Syst. Evol. Microbiol.">
        <title>The Global Catalogue of Microorganisms (GCM) 10K type strain sequencing project: providing services to taxonomists for standard genome sequencing and annotation.</title>
        <authorList>
            <consortium name="The Broad Institute Genomics Platform"/>
            <consortium name="The Broad Institute Genome Sequencing Center for Infectious Disease"/>
            <person name="Wu L."/>
            <person name="Ma J."/>
        </authorList>
    </citation>
    <scope>NUCLEOTIDE SEQUENCE [LARGE SCALE GENOMIC DNA]</scope>
    <source>
        <strain evidence="2">CGMCC 1.8860</strain>
    </source>
</reference>
<gene>
    <name evidence="1" type="ORF">GCM10010971_21600</name>
</gene>